<feature type="domain" description="Orn/Lys/Arg decarboxylases family 1 pyridoxal-P attachment site" evidence="6">
    <location>
        <begin position="17"/>
        <end position="312"/>
    </location>
</feature>
<keyword evidence="5" id="KW-0456">Lyase</keyword>
<protein>
    <submittedName>
        <fullName evidence="8">Arginine decarboxylase</fullName>
    </submittedName>
</protein>
<evidence type="ECO:0000256" key="2">
    <source>
        <dbReference type="ARBA" id="ARBA00010671"/>
    </source>
</evidence>
<dbReference type="SUPFAM" id="SSF55904">
    <property type="entry name" value="Ornithine decarboxylase C-terminal domain"/>
    <property type="match status" value="1"/>
</dbReference>
<proteinExistence type="inferred from homology"/>
<dbReference type="InterPro" id="IPR036633">
    <property type="entry name" value="Prn/Lys/Arg_de-COase_C_sf"/>
</dbReference>
<evidence type="ECO:0000313" key="9">
    <source>
        <dbReference type="Proteomes" id="UP000653305"/>
    </source>
</evidence>
<evidence type="ECO:0000313" key="8">
    <source>
        <dbReference type="EMBL" id="GFP82177.1"/>
    </source>
</evidence>
<comment type="cofactor">
    <cofactor evidence="1">
        <name>pyridoxal 5'-phosphate</name>
        <dbReference type="ChEBI" id="CHEBI:597326"/>
    </cofactor>
</comment>
<keyword evidence="9" id="KW-1185">Reference proteome</keyword>
<evidence type="ECO:0000259" key="7">
    <source>
        <dbReference type="Pfam" id="PF03711"/>
    </source>
</evidence>
<dbReference type="InterPro" id="IPR015424">
    <property type="entry name" value="PyrdxlP-dep_Trfase"/>
</dbReference>
<reference evidence="8" key="1">
    <citation type="submission" date="2020-07" db="EMBL/GenBank/DDBJ databases">
        <title>Ethylene signaling mediates host invasion by parasitic plants.</title>
        <authorList>
            <person name="Yoshida S."/>
        </authorList>
    </citation>
    <scope>NUCLEOTIDE SEQUENCE</scope>
    <source>
        <strain evidence="8">Okayama</strain>
    </source>
</reference>
<dbReference type="InterPro" id="IPR008286">
    <property type="entry name" value="Prn/Lys/Arg_de-COase_C"/>
</dbReference>
<evidence type="ECO:0000256" key="4">
    <source>
        <dbReference type="ARBA" id="ARBA00022898"/>
    </source>
</evidence>
<dbReference type="PANTHER" id="PTHR43277">
    <property type="entry name" value="ARGININE DECARBOXYLASE"/>
    <property type="match status" value="1"/>
</dbReference>
<dbReference type="Gene3D" id="3.90.100.10">
    <property type="entry name" value="Orn/Lys/Arg decarboxylase, C-terminal domain"/>
    <property type="match status" value="1"/>
</dbReference>
<dbReference type="GO" id="GO:0016831">
    <property type="term" value="F:carboxy-lyase activity"/>
    <property type="evidence" value="ECO:0007669"/>
    <property type="project" value="UniProtKB-KW"/>
</dbReference>
<dbReference type="Proteomes" id="UP000653305">
    <property type="component" value="Unassembled WGS sequence"/>
</dbReference>
<dbReference type="InterPro" id="IPR000310">
    <property type="entry name" value="Orn/Lys/Arg_deCO2ase_major_dom"/>
</dbReference>
<dbReference type="OrthoDB" id="5978656at2759"/>
<evidence type="ECO:0000256" key="5">
    <source>
        <dbReference type="ARBA" id="ARBA00023239"/>
    </source>
</evidence>
<evidence type="ECO:0000259" key="6">
    <source>
        <dbReference type="Pfam" id="PF01276"/>
    </source>
</evidence>
<dbReference type="PANTHER" id="PTHR43277:SF5">
    <property type="entry name" value="ARGININE DECARBOXYLASE-LIKE ISOFORM X1"/>
    <property type="match status" value="1"/>
</dbReference>
<name>A0A830B518_9LAMI</name>
<evidence type="ECO:0000256" key="3">
    <source>
        <dbReference type="ARBA" id="ARBA00022793"/>
    </source>
</evidence>
<keyword evidence="4" id="KW-0663">Pyridoxal phosphate</keyword>
<dbReference type="SUPFAM" id="SSF53383">
    <property type="entry name" value="PLP-dependent transferases"/>
    <property type="match status" value="1"/>
</dbReference>
<comment type="caution">
    <text evidence="8">The sequence shown here is derived from an EMBL/GenBank/DDBJ whole genome shotgun (WGS) entry which is preliminary data.</text>
</comment>
<dbReference type="Pfam" id="PF03711">
    <property type="entry name" value="OKR_DC_1_C"/>
    <property type="match status" value="1"/>
</dbReference>
<dbReference type="AlphaFoldDB" id="A0A830B518"/>
<dbReference type="EMBL" id="BMAC01000038">
    <property type="protein sequence ID" value="GFP82177.1"/>
    <property type="molecule type" value="Genomic_DNA"/>
</dbReference>
<keyword evidence="3" id="KW-0210">Decarboxylase</keyword>
<comment type="similarity">
    <text evidence="2">Belongs to the Orn/Lys/Arg decarboxylase class-I family.</text>
</comment>
<organism evidence="8 9">
    <name type="scientific">Phtheirospermum japonicum</name>
    <dbReference type="NCBI Taxonomy" id="374723"/>
    <lineage>
        <taxon>Eukaryota</taxon>
        <taxon>Viridiplantae</taxon>
        <taxon>Streptophyta</taxon>
        <taxon>Embryophyta</taxon>
        <taxon>Tracheophyta</taxon>
        <taxon>Spermatophyta</taxon>
        <taxon>Magnoliopsida</taxon>
        <taxon>eudicotyledons</taxon>
        <taxon>Gunneridae</taxon>
        <taxon>Pentapetalae</taxon>
        <taxon>asterids</taxon>
        <taxon>lamiids</taxon>
        <taxon>Lamiales</taxon>
        <taxon>Orobanchaceae</taxon>
        <taxon>Orobanchaceae incertae sedis</taxon>
        <taxon>Phtheirospermum</taxon>
    </lineage>
</organism>
<gene>
    <name evidence="8" type="ORF">PHJA_000361000</name>
</gene>
<feature type="domain" description="Orn/Lys/Arg decarboxylase C-terminal" evidence="7">
    <location>
        <begin position="418"/>
        <end position="478"/>
    </location>
</feature>
<dbReference type="InterPro" id="IPR015421">
    <property type="entry name" value="PyrdxlP-dep_Trfase_major"/>
</dbReference>
<sequence>MAGDAGSGKRTELVFPSTLKASSERDVVAFHFPGHKRGQSAPSSITELIGTKPFLHDITELPELDRFSCPKGPLLEAKKLAAELFGAKETWFLVGGTSCGIHAAIMACCSPGDTIVLPRNAHISATTGLILSGAVPKYIVPEYNADWDIAAGVTPLQVKLAIEESKAEGRNMGAVFITSPTYNGICTNLSEISKICHSQKIPLIVDEAHGAHFKFHPEMPKTALDQGADISVQSTHKVLCSLTQSSMLHISGREMIDRERLHKCLHSLQTTSPNWLLLASLDATRHQLSENPNAIFNEAVKLANEAKTLIGKVPGVSVLDLTDLADFPAMDPLRITICVQRLGLSGYQANEILDNDLGIVPELFSTNSIALAFSLGTTREHVRRLLTGLKQLSDSAFEKDARPEAFVDGKLSVTPYDDPVMSLSPRDAFFASKVNVKFKDCVGEICGEIVCPYPPGIPVLVPGEVITEKALDYVKEIKRHGGFIMGPADPLLDSIVVCKE</sequence>
<dbReference type="InterPro" id="IPR052357">
    <property type="entry name" value="Orn_Lys_Arg_decarboxylase-I"/>
</dbReference>
<dbReference type="Pfam" id="PF01276">
    <property type="entry name" value="OKR_DC_1"/>
    <property type="match status" value="1"/>
</dbReference>
<evidence type="ECO:0000256" key="1">
    <source>
        <dbReference type="ARBA" id="ARBA00001933"/>
    </source>
</evidence>
<accession>A0A830B518</accession>
<dbReference type="Gene3D" id="3.40.640.10">
    <property type="entry name" value="Type I PLP-dependent aspartate aminotransferase-like (Major domain)"/>
    <property type="match status" value="1"/>
</dbReference>
<dbReference type="CDD" id="cd00615">
    <property type="entry name" value="Orn_deC_like"/>
    <property type="match status" value="1"/>
</dbReference>